<dbReference type="PANTHER" id="PTHR31973:SF113">
    <property type="entry name" value="PROTEIN FAR1-RELATED SEQUENCE 5-LIKE"/>
    <property type="match status" value="1"/>
</dbReference>
<gene>
    <name evidence="2" type="ORF">CEURO_LOCUS17038</name>
</gene>
<dbReference type="Proteomes" id="UP001152484">
    <property type="component" value="Unassembled WGS sequence"/>
</dbReference>
<keyword evidence="3" id="KW-1185">Reference proteome</keyword>
<evidence type="ECO:0000313" key="3">
    <source>
        <dbReference type="Proteomes" id="UP001152484"/>
    </source>
</evidence>
<sequence length="346" mass="39303">MPPNFLPIDLNVSASASLDVQPNGINVYADFSHSIPNCNQAMPLEDTHSSYNQVSNSACPFDPLEHDLILSRSSSHTSSSQPISLHSDGHSDSLFVVPDFEVISHFHPTHIARHAVYKTKKALDFHLKVYAILNHFQYKTKKSTKKVLHVICVDVENCKWAVRGVRLSGSHMFQIRRFDSDHTCSTDFRQGRHRQATSDVIAELIKHRYADASRKPYAPIDIMVDMNRDYGVILPYKKAWNANKKAQKKLMGSDEESYQLMPSIAHVLEQKNPCSKISLVIDDDHRFKYFFMSLRPWFEGWKHCVPVLIIDASFMKACYKGTLLTACAQDANDQIFPLAFGVCDTE</sequence>
<dbReference type="PANTHER" id="PTHR31973">
    <property type="entry name" value="POLYPROTEIN, PUTATIVE-RELATED"/>
    <property type="match status" value="1"/>
</dbReference>
<evidence type="ECO:0000259" key="1">
    <source>
        <dbReference type="Pfam" id="PF03108"/>
    </source>
</evidence>
<feature type="domain" description="Transposase MuDR plant" evidence="1">
    <location>
        <begin position="127"/>
        <end position="175"/>
    </location>
</feature>
<reference evidence="2" key="1">
    <citation type="submission" date="2022-07" db="EMBL/GenBank/DDBJ databases">
        <authorList>
            <person name="Macas J."/>
            <person name="Novak P."/>
            <person name="Neumann P."/>
        </authorList>
    </citation>
    <scope>NUCLEOTIDE SEQUENCE</scope>
</reference>
<comment type="caution">
    <text evidence="2">The sequence shown here is derived from an EMBL/GenBank/DDBJ whole genome shotgun (WGS) entry which is preliminary data.</text>
</comment>
<dbReference type="EMBL" id="CAMAPE010000048">
    <property type="protein sequence ID" value="CAH9105745.1"/>
    <property type="molecule type" value="Genomic_DNA"/>
</dbReference>
<proteinExistence type="predicted"/>
<accession>A0A9P0ZKZ4</accession>
<dbReference type="InterPro" id="IPR004332">
    <property type="entry name" value="Transposase_MuDR"/>
</dbReference>
<evidence type="ECO:0000313" key="2">
    <source>
        <dbReference type="EMBL" id="CAH9105745.1"/>
    </source>
</evidence>
<dbReference type="Pfam" id="PF03108">
    <property type="entry name" value="DBD_Tnp_Mut"/>
    <property type="match status" value="1"/>
</dbReference>
<organism evidence="2 3">
    <name type="scientific">Cuscuta europaea</name>
    <name type="common">European dodder</name>
    <dbReference type="NCBI Taxonomy" id="41803"/>
    <lineage>
        <taxon>Eukaryota</taxon>
        <taxon>Viridiplantae</taxon>
        <taxon>Streptophyta</taxon>
        <taxon>Embryophyta</taxon>
        <taxon>Tracheophyta</taxon>
        <taxon>Spermatophyta</taxon>
        <taxon>Magnoliopsida</taxon>
        <taxon>eudicotyledons</taxon>
        <taxon>Gunneridae</taxon>
        <taxon>Pentapetalae</taxon>
        <taxon>asterids</taxon>
        <taxon>lamiids</taxon>
        <taxon>Solanales</taxon>
        <taxon>Convolvulaceae</taxon>
        <taxon>Cuscuteae</taxon>
        <taxon>Cuscuta</taxon>
        <taxon>Cuscuta subgen. Cuscuta</taxon>
    </lineage>
</organism>
<protein>
    <recommendedName>
        <fullName evidence="1">Transposase MuDR plant domain-containing protein</fullName>
    </recommendedName>
</protein>
<dbReference type="OrthoDB" id="1938144at2759"/>
<name>A0A9P0ZKZ4_CUSEU</name>
<dbReference type="AlphaFoldDB" id="A0A9P0ZKZ4"/>